<dbReference type="Gene3D" id="1.25.40.10">
    <property type="entry name" value="Tetratricopeptide repeat domain"/>
    <property type="match status" value="3"/>
</dbReference>
<evidence type="ECO:0000256" key="2">
    <source>
        <dbReference type="ARBA" id="ARBA00022840"/>
    </source>
</evidence>
<dbReference type="GO" id="GO:0004016">
    <property type="term" value="F:adenylate cyclase activity"/>
    <property type="evidence" value="ECO:0007669"/>
    <property type="project" value="TreeGrafter"/>
</dbReference>
<dbReference type="Gene3D" id="3.40.50.300">
    <property type="entry name" value="P-loop containing nucleotide triphosphate hydrolases"/>
    <property type="match status" value="1"/>
</dbReference>
<comment type="caution">
    <text evidence="4">The sequence shown here is derived from an EMBL/GenBank/DDBJ whole genome shotgun (WGS) entry which is preliminary data.</text>
</comment>
<dbReference type="PANTHER" id="PTHR16305:SF28">
    <property type="entry name" value="GUANYLATE CYCLASE DOMAIN-CONTAINING PROTEIN"/>
    <property type="match status" value="1"/>
</dbReference>
<evidence type="ECO:0000259" key="3">
    <source>
        <dbReference type="SMART" id="SM01043"/>
    </source>
</evidence>
<evidence type="ECO:0000256" key="1">
    <source>
        <dbReference type="ARBA" id="ARBA00022741"/>
    </source>
</evidence>
<dbReference type="InterPro" id="IPR041664">
    <property type="entry name" value="AAA_16"/>
</dbReference>
<dbReference type="RefSeq" id="WP_162005432.1">
    <property type="nucleotide sequence ID" value="NZ_BKZW01000002.1"/>
</dbReference>
<dbReference type="EMBL" id="BKZW01000002">
    <property type="protein sequence ID" value="GER89953.1"/>
    <property type="molecule type" value="Genomic_DNA"/>
</dbReference>
<dbReference type="InterPro" id="IPR005158">
    <property type="entry name" value="BTAD"/>
</dbReference>
<keyword evidence="1" id="KW-0547">Nucleotide-binding</keyword>
<organism evidence="4 5">
    <name type="scientific">Dictyobacter vulcani</name>
    <dbReference type="NCBI Taxonomy" id="2607529"/>
    <lineage>
        <taxon>Bacteria</taxon>
        <taxon>Bacillati</taxon>
        <taxon>Chloroflexota</taxon>
        <taxon>Ktedonobacteria</taxon>
        <taxon>Ktedonobacterales</taxon>
        <taxon>Dictyobacteraceae</taxon>
        <taxon>Dictyobacter</taxon>
    </lineage>
</organism>
<keyword evidence="2" id="KW-0067">ATP-binding</keyword>
<keyword evidence="5" id="KW-1185">Reference proteome</keyword>
<dbReference type="InterPro" id="IPR036388">
    <property type="entry name" value="WH-like_DNA-bd_sf"/>
</dbReference>
<gene>
    <name evidence="4" type="ORF">KDW_41150</name>
</gene>
<dbReference type="GO" id="GO:0005737">
    <property type="term" value="C:cytoplasm"/>
    <property type="evidence" value="ECO:0007669"/>
    <property type="project" value="TreeGrafter"/>
</dbReference>
<dbReference type="Pfam" id="PF13191">
    <property type="entry name" value="AAA_16"/>
    <property type="match status" value="1"/>
</dbReference>
<dbReference type="SMART" id="SM01043">
    <property type="entry name" value="BTAD"/>
    <property type="match status" value="1"/>
</dbReference>
<dbReference type="InterPro" id="IPR016032">
    <property type="entry name" value="Sig_transdc_resp-reg_C-effctor"/>
</dbReference>
<dbReference type="GO" id="GO:0003677">
    <property type="term" value="F:DNA binding"/>
    <property type="evidence" value="ECO:0007669"/>
    <property type="project" value="InterPro"/>
</dbReference>
<dbReference type="SUPFAM" id="SSF52540">
    <property type="entry name" value="P-loop containing nucleoside triphosphate hydrolases"/>
    <property type="match status" value="1"/>
</dbReference>
<dbReference type="Gene3D" id="1.10.10.10">
    <property type="entry name" value="Winged helix-like DNA-binding domain superfamily/Winged helix DNA-binding domain"/>
    <property type="match status" value="1"/>
</dbReference>
<proteinExistence type="predicted"/>
<dbReference type="SUPFAM" id="SSF48452">
    <property type="entry name" value="TPR-like"/>
    <property type="match status" value="2"/>
</dbReference>
<name>A0A5J4KQS8_9CHLR</name>
<dbReference type="GO" id="GO:0005524">
    <property type="term" value="F:ATP binding"/>
    <property type="evidence" value="ECO:0007669"/>
    <property type="project" value="UniProtKB-KW"/>
</dbReference>
<dbReference type="GO" id="GO:0006355">
    <property type="term" value="P:regulation of DNA-templated transcription"/>
    <property type="evidence" value="ECO:0007669"/>
    <property type="project" value="InterPro"/>
</dbReference>
<dbReference type="Pfam" id="PF03704">
    <property type="entry name" value="BTAD"/>
    <property type="match status" value="1"/>
</dbReference>
<accession>A0A5J4KQS8</accession>
<dbReference type="Proteomes" id="UP000326912">
    <property type="component" value="Unassembled WGS sequence"/>
</dbReference>
<reference evidence="4 5" key="1">
    <citation type="submission" date="2019-10" db="EMBL/GenBank/DDBJ databases">
        <title>Dictyobacter vulcani sp. nov., within the class Ktedonobacteria, isolated from soil of volcanic Mt. Zao.</title>
        <authorList>
            <person name="Zheng Y."/>
            <person name="Wang C.M."/>
            <person name="Sakai Y."/>
            <person name="Abe K."/>
            <person name="Yokota A."/>
            <person name="Yabe S."/>
        </authorList>
    </citation>
    <scope>NUCLEOTIDE SEQUENCE [LARGE SCALE GENOMIC DNA]</scope>
    <source>
        <strain evidence="4 5">W12</strain>
    </source>
</reference>
<dbReference type="SUPFAM" id="SSF46894">
    <property type="entry name" value="C-terminal effector domain of the bipartite response regulators"/>
    <property type="match status" value="1"/>
</dbReference>
<evidence type="ECO:0000313" key="4">
    <source>
        <dbReference type="EMBL" id="GER89953.1"/>
    </source>
</evidence>
<evidence type="ECO:0000313" key="5">
    <source>
        <dbReference type="Proteomes" id="UP000326912"/>
    </source>
</evidence>
<dbReference type="PANTHER" id="PTHR16305">
    <property type="entry name" value="TESTICULAR SOLUBLE ADENYLYL CYCLASE"/>
    <property type="match status" value="1"/>
</dbReference>
<dbReference type="InterPro" id="IPR027417">
    <property type="entry name" value="P-loop_NTPase"/>
</dbReference>
<protein>
    <recommendedName>
        <fullName evidence="3">Bacterial transcriptional activator domain-containing protein</fullName>
    </recommendedName>
</protein>
<sequence length="1235" mass="137312">MSDLKIALLGTPKVDHVGHRLAFHDRKTLALLAYLATEPGVHPRQKLARLLWPERDAAHGRTALRVALLHLRQALDEGTPPEHEAHLLITYDTLGLNLNAAIELDLHRFEAAWALIQHLPVPDAMQGEARRTVIAHLQEAVGLYRGGFLEDFVLRDAADFDHWVGVQRQSWFARIEQILDWLSQLQHAEGQIEQAIKTVERWRTCDPLNEAVYLRLMQLHFSLGNRVAALKTYETCQEMLRTELGARPSSKLLALADIIRNTSPVSRVKNHANAPVRSSSVRTFLEIPFVGRGANVSRLITLYEKAVSGQPQIVMLEGEAGAGKSRLASVFLDWAKVQGAGILEGKAYETYQRLAYQPLLDCFRPFSEQEQDLRQLLSDTWIAELSRLLPELRERYPDLPPPTIDEAFASSRLLEALARLGQAAAAQQPLLIFIDDMQWADEATLDACHYLCRRWMERAIPALFLFNRRTGSKRVESRLVEWLASLKSVASLTRVELGPLSPQDILQIVHSLSEAHETQSAEPYIFLPGEPSESHVQSPTTTRLSPEQFGAWLYAETQGQPFYLVALLEALLEHGGLVPRLLKGKGWIFEPQVALLHAGAPGGILPADVREVLQNRLAQLSSTAREFLAAGAVLDHDFTFGDLCRIAQLSTQEGLVGLDEALNSLFLCESRRQSGGLNAICYVFAHDKVRELVYIEAGKERRRVFHARALQLLEETGAPAAEVAYHAVASGATDTAFRWSLAAGDEALNVFAMRDAIGHYEQARLLMAEHKLQISADELAHLFTRLGRAYEHRNDASAAHAIYQTMLETALQRADPGMECAALNHLAVLVSEDFSQMESAMALLQKALVVAERHHDRRGVAETQWSLARVNYYILNLDASLTYVKQAYALACELEQQDLVAKSFNIFAYTTRALGQWEEAAAFAEEARQRFAAQGDRMMEADCLSRIADAQINCGQPYEGLAAARLAYAISCEIEHPWGQANCGYQLVRNLIEIGSYEEALTIALQCTEIARTLTFNIILFVNLVSLGLAYQALLLPEKALQAHLEALEMSKTVPSARYIGLSNSLLCVDYALTGDWETASTYARQALTVRDPRAVVCPEVPRWPETLALVFAGASVQAAEDLQAFYQLFGANKRCSISYARARAVLAESQGEIVCAQAWLQEAIEGAKNIGLPGELWQAEAELARLYLAGEEHEQAAQAFARAATVVKELASKITNDELRMQFLTSPLVQRLFC</sequence>
<dbReference type="InterPro" id="IPR011990">
    <property type="entry name" value="TPR-like_helical_dom_sf"/>
</dbReference>
<feature type="domain" description="Bacterial transcriptional activator" evidence="3">
    <location>
        <begin position="104"/>
        <end position="260"/>
    </location>
</feature>
<dbReference type="AlphaFoldDB" id="A0A5J4KQS8"/>